<proteinExistence type="predicted"/>
<dbReference type="Gramene" id="PGSC0003DMT400095187">
    <property type="protein sequence ID" value="PGSC0003DMT400095187"/>
    <property type="gene ID" value="PGSC0003DMG400044758"/>
</dbReference>
<dbReference type="InParanoid" id="M1DVR8"/>
<organism evidence="2 3">
    <name type="scientific">Solanum tuberosum</name>
    <name type="common">Potato</name>
    <dbReference type="NCBI Taxonomy" id="4113"/>
    <lineage>
        <taxon>Eukaryota</taxon>
        <taxon>Viridiplantae</taxon>
        <taxon>Streptophyta</taxon>
        <taxon>Embryophyta</taxon>
        <taxon>Tracheophyta</taxon>
        <taxon>Spermatophyta</taxon>
        <taxon>Magnoliopsida</taxon>
        <taxon>eudicotyledons</taxon>
        <taxon>Gunneridae</taxon>
        <taxon>Pentapetalae</taxon>
        <taxon>asterids</taxon>
        <taxon>lamiids</taxon>
        <taxon>Solanales</taxon>
        <taxon>Solanaceae</taxon>
        <taxon>Solanoideae</taxon>
        <taxon>Solaneae</taxon>
        <taxon>Solanum</taxon>
    </lineage>
</organism>
<dbReference type="AlphaFoldDB" id="M1DVR8"/>
<dbReference type="Proteomes" id="UP000011115">
    <property type="component" value="Unassembled WGS sequence"/>
</dbReference>
<dbReference type="EnsemblPlants" id="PGSC0003DMT400095187">
    <property type="protein sequence ID" value="PGSC0003DMT400095187"/>
    <property type="gene ID" value="PGSC0003DMG400044758"/>
</dbReference>
<accession>M1DVR8</accession>
<sequence length="119" mass="13447">MPAALMTQMDELAKKIVEIEVKCKGKDIYVPPHEQRNSKDNEGKRVEGMLSIIFNKVSEHDRVLEEVKENIKLMKQMIGSHSRSIQLLENLTGHVMPHLHPAQSRGLPSDVLANPKSEV</sequence>
<feature type="region of interest" description="Disordered" evidence="1">
    <location>
        <begin position="99"/>
        <end position="119"/>
    </location>
</feature>
<protein>
    <submittedName>
        <fullName evidence="2">Uncharacterized protein</fullName>
    </submittedName>
</protein>
<keyword evidence="3" id="KW-1185">Reference proteome</keyword>
<reference evidence="2" key="2">
    <citation type="submission" date="2015-06" db="UniProtKB">
        <authorList>
            <consortium name="EnsemblPlants"/>
        </authorList>
    </citation>
    <scope>IDENTIFICATION</scope>
    <source>
        <strain evidence="2">DM1-3 516 R44</strain>
    </source>
</reference>
<reference evidence="3" key="1">
    <citation type="journal article" date="2011" name="Nature">
        <title>Genome sequence and analysis of the tuber crop potato.</title>
        <authorList>
            <consortium name="The Potato Genome Sequencing Consortium"/>
        </authorList>
    </citation>
    <scope>NUCLEOTIDE SEQUENCE [LARGE SCALE GENOMIC DNA]</scope>
    <source>
        <strain evidence="3">cv. DM1-3 516 R44</strain>
    </source>
</reference>
<dbReference type="PaxDb" id="4113-PGSC0003DMT400095187"/>
<dbReference type="HOGENOM" id="CLU_029307_9_2_1"/>
<evidence type="ECO:0000256" key="1">
    <source>
        <dbReference type="SAM" id="MobiDB-lite"/>
    </source>
</evidence>
<name>M1DVR8_SOLTU</name>
<evidence type="ECO:0000313" key="2">
    <source>
        <dbReference type="EnsemblPlants" id="PGSC0003DMT400095187"/>
    </source>
</evidence>
<evidence type="ECO:0000313" key="3">
    <source>
        <dbReference type="Proteomes" id="UP000011115"/>
    </source>
</evidence>